<dbReference type="VEuPathDB" id="AmoebaDB:EIN_371450"/>
<sequence length="591" mass="67976">MTVHLLNDPTLTLHSVFDLSKQIFLEPEDFIPTETDKFIWSSVLNNSQPFSVAIYEKVLTALHNQWMSYSSISQPTSPQPVNELHPSPPSPHPQEETTTPNNSPVDKSEQIQNSVLPVMTPQKQRRPRLPEKGSLKSKSLQCIPYSTELLARGEIALRGRKALKINTTQKSQQNEWKLFETILSHKTKKANVKAFDDNTPQENLKCITKDLTQENTHDNVGNTKEQEQNRSGVVDQYLLMKKQRNEMCGGRLNISLNDDAEGITIGTIKEMMRGDMSQIFVQKQKEYYNGLMILTGLYLNVIRHYIRTEYIATYTKALKSIDNIIPSIMSLERRVMRIFSVNDGQDDVEKVMAWYGKELVSYSVFIEKFYRIQKIGELQSVAQLSSEFESGKIEWEAKGYHVPPFMELLESPIQQYGRIGVYITHIMNTKPISPNVKTAAQMYIDVTESIGGYEVKKVSKTFSEDFSRKDRKLVWFGGIRLSSKEYKGKEWRLCVLFNDIFVIGKVDIRDDFKSEKDVLLKFENSPFGKKIEELEKYKCRVESKLIVSNIKVCSMKNQTFVINNIMCTCSSTQQKVCWEDAFKSVKPQLLL</sequence>
<dbReference type="RefSeq" id="XP_004259504.1">
    <property type="nucleotide sequence ID" value="XM_004259456.1"/>
</dbReference>
<feature type="compositionally biased region" description="Polar residues" evidence="1">
    <location>
        <begin position="71"/>
        <end position="80"/>
    </location>
</feature>
<dbReference type="GeneID" id="14891606"/>
<feature type="compositionally biased region" description="Polar residues" evidence="1">
    <location>
        <begin position="101"/>
        <end position="115"/>
    </location>
</feature>
<dbReference type="AlphaFoldDB" id="A0A0A1UC71"/>
<dbReference type="Proteomes" id="UP000014680">
    <property type="component" value="Unassembled WGS sequence"/>
</dbReference>
<evidence type="ECO:0008006" key="4">
    <source>
        <dbReference type="Google" id="ProtNLM"/>
    </source>
</evidence>
<evidence type="ECO:0000313" key="2">
    <source>
        <dbReference type="EMBL" id="ELP92733.1"/>
    </source>
</evidence>
<gene>
    <name evidence="2" type="ORF">EIN_371450</name>
</gene>
<reference evidence="2 3" key="1">
    <citation type="submission" date="2012-10" db="EMBL/GenBank/DDBJ databases">
        <authorList>
            <person name="Zafar N."/>
            <person name="Inman J."/>
            <person name="Hall N."/>
            <person name="Lorenzi H."/>
            <person name="Caler E."/>
        </authorList>
    </citation>
    <scope>NUCLEOTIDE SEQUENCE [LARGE SCALE GENOMIC DNA]</scope>
    <source>
        <strain evidence="2 3">IP1</strain>
    </source>
</reference>
<keyword evidence="3" id="KW-1185">Reference proteome</keyword>
<dbReference type="OrthoDB" id="1716625at2759"/>
<dbReference type="KEGG" id="eiv:EIN_371450"/>
<feature type="region of interest" description="Disordered" evidence="1">
    <location>
        <begin position="71"/>
        <end position="137"/>
    </location>
</feature>
<organism evidence="2 3">
    <name type="scientific">Entamoeba invadens IP1</name>
    <dbReference type="NCBI Taxonomy" id="370355"/>
    <lineage>
        <taxon>Eukaryota</taxon>
        <taxon>Amoebozoa</taxon>
        <taxon>Evosea</taxon>
        <taxon>Archamoebae</taxon>
        <taxon>Mastigamoebida</taxon>
        <taxon>Entamoebidae</taxon>
        <taxon>Entamoeba</taxon>
    </lineage>
</organism>
<dbReference type="EMBL" id="KB206332">
    <property type="protein sequence ID" value="ELP92733.1"/>
    <property type="molecule type" value="Genomic_DNA"/>
</dbReference>
<proteinExistence type="predicted"/>
<evidence type="ECO:0000313" key="3">
    <source>
        <dbReference type="Proteomes" id="UP000014680"/>
    </source>
</evidence>
<accession>A0A0A1UC71</accession>
<evidence type="ECO:0000256" key="1">
    <source>
        <dbReference type="SAM" id="MobiDB-lite"/>
    </source>
</evidence>
<name>A0A0A1UC71_ENTIV</name>
<protein>
    <recommendedName>
        <fullName evidence="4">DH domain-containing protein</fullName>
    </recommendedName>
</protein>